<reference evidence="1 2" key="1">
    <citation type="submission" date="2023-03" db="EMBL/GenBank/DDBJ databases">
        <title>WGS of Gossypium arboreum.</title>
        <authorList>
            <person name="Yu D."/>
        </authorList>
    </citation>
    <scope>NUCLEOTIDE SEQUENCE [LARGE SCALE GENOMIC DNA]</scope>
    <source>
        <tissue evidence="1">Leaf</tissue>
    </source>
</reference>
<dbReference type="Proteomes" id="UP001358586">
    <property type="component" value="Chromosome 6"/>
</dbReference>
<dbReference type="PANTHER" id="PTHR31286:SF173">
    <property type="entry name" value="DUF4283 DOMAIN-CONTAINING PROTEIN"/>
    <property type="match status" value="1"/>
</dbReference>
<accession>A0ABR0PJR7</accession>
<keyword evidence="2" id="KW-1185">Reference proteome</keyword>
<proteinExistence type="predicted"/>
<protein>
    <recommendedName>
        <fullName evidence="3">DUF4283 domain-containing protein</fullName>
    </recommendedName>
</protein>
<evidence type="ECO:0008006" key="3">
    <source>
        <dbReference type="Google" id="ProtNLM"/>
    </source>
</evidence>
<name>A0ABR0PJR7_GOSAR</name>
<dbReference type="EMBL" id="JARKNE010000006">
    <property type="protein sequence ID" value="KAK5824628.1"/>
    <property type="molecule type" value="Genomic_DNA"/>
</dbReference>
<dbReference type="PANTHER" id="PTHR31286">
    <property type="entry name" value="GLYCINE-RICH CELL WALL STRUCTURAL PROTEIN 1.8-LIKE"/>
    <property type="match status" value="1"/>
</dbReference>
<evidence type="ECO:0000313" key="1">
    <source>
        <dbReference type="EMBL" id="KAK5824628.1"/>
    </source>
</evidence>
<evidence type="ECO:0000313" key="2">
    <source>
        <dbReference type="Proteomes" id="UP001358586"/>
    </source>
</evidence>
<organism evidence="1 2">
    <name type="scientific">Gossypium arboreum</name>
    <name type="common">Tree cotton</name>
    <name type="synonym">Gossypium nanking</name>
    <dbReference type="NCBI Taxonomy" id="29729"/>
    <lineage>
        <taxon>Eukaryota</taxon>
        <taxon>Viridiplantae</taxon>
        <taxon>Streptophyta</taxon>
        <taxon>Embryophyta</taxon>
        <taxon>Tracheophyta</taxon>
        <taxon>Spermatophyta</taxon>
        <taxon>Magnoliopsida</taxon>
        <taxon>eudicotyledons</taxon>
        <taxon>Gunneridae</taxon>
        <taxon>Pentapetalae</taxon>
        <taxon>rosids</taxon>
        <taxon>malvids</taxon>
        <taxon>Malvales</taxon>
        <taxon>Malvaceae</taxon>
        <taxon>Malvoideae</taxon>
        <taxon>Gossypium</taxon>
    </lineage>
</organism>
<dbReference type="InterPro" id="IPR040256">
    <property type="entry name" value="At4g02000-like"/>
</dbReference>
<sequence>MAWVRVLGLPRFMYKRKVLEVIGSTTGKVAKFDFKTDNRTRGQFSRMAVFINLDKLLVSQILVNGEIQLVVYEALPKICFPCGKYRHIGGSQESSGMVAGKRRIGFRFDVFTDENEMTGDERGIAKEAFRVLAFRAIETNLDFFDSRVKGIPKFSPKSQNGSAKGSSLGFETQKRKNTLVVVRAGGRSQLDHGIDRLRLKSLGKKPMHDFGLNVPSVGPLSKFNPASPCLQVYPTEADQPNTCAPLKLWGAGSSGNGLMGKLNILTTFSKPDNDHQQAHILTHARKF</sequence>
<gene>
    <name evidence="1" type="ORF">PVK06_019409</name>
</gene>
<comment type="caution">
    <text evidence="1">The sequence shown here is derived from an EMBL/GenBank/DDBJ whole genome shotgun (WGS) entry which is preliminary data.</text>
</comment>